<dbReference type="Pfam" id="PF13673">
    <property type="entry name" value="Acetyltransf_10"/>
    <property type="match status" value="1"/>
</dbReference>
<accession>A0A6A5S7W2</accession>
<proteinExistence type="predicted"/>
<organism evidence="3 4">
    <name type="scientific">Clathrospora elynae</name>
    <dbReference type="NCBI Taxonomy" id="706981"/>
    <lineage>
        <taxon>Eukaryota</taxon>
        <taxon>Fungi</taxon>
        <taxon>Dikarya</taxon>
        <taxon>Ascomycota</taxon>
        <taxon>Pezizomycotina</taxon>
        <taxon>Dothideomycetes</taxon>
        <taxon>Pleosporomycetidae</taxon>
        <taxon>Pleosporales</taxon>
        <taxon>Diademaceae</taxon>
        <taxon>Clathrospora</taxon>
    </lineage>
</organism>
<evidence type="ECO:0000259" key="2">
    <source>
        <dbReference type="PROSITE" id="PS51186"/>
    </source>
</evidence>
<dbReference type="SUPFAM" id="SSF55729">
    <property type="entry name" value="Acyl-CoA N-acyltransferases (Nat)"/>
    <property type="match status" value="1"/>
</dbReference>
<gene>
    <name evidence="3" type="ORF">EJ02DRAFT_438856</name>
</gene>
<evidence type="ECO:0000256" key="1">
    <source>
        <dbReference type="SAM" id="SignalP"/>
    </source>
</evidence>
<keyword evidence="4" id="KW-1185">Reference proteome</keyword>
<protein>
    <recommendedName>
        <fullName evidence="2">N-acetyltransferase domain-containing protein</fullName>
    </recommendedName>
</protein>
<name>A0A6A5S7W2_9PLEO</name>
<reference evidence="3" key="1">
    <citation type="journal article" date="2020" name="Stud. Mycol.">
        <title>101 Dothideomycetes genomes: a test case for predicting lifestyles and emergence of pathogens.</title>
        <authorList>
            <person name="Haridas S."/>
            <person name="Albert R."/>
            <person name="Binder M."/>
            <person name="Bloem J."/>
            <person name="Labutti K."/>
            <person name="Salamov A."/>
            <person name="Andreopoulos B."/>
            <person name="Baker S."/>
            <person name="Barry K."/>
            <person name="Bills G."/>
            <person name="Bluhm B."/>
            <person name="Cannon C."/>
            <person name="Castanera R."/>
            <person name="Culley D."/>
            <person name="Daum C."/>
            <person name="Ezra D."/>
            <person name="Gonzalez J."/>
            <person name="Henrissat B."/>
            <person name="Kuo A."/>
            <person name="Liang C."/>
            <person name="Lipzen A."/>
            <person name="Lutzoni F."/>
            <person name="Magnuson J."/>
            <person name="Mondo S."/>
            <person name="Nolan M."/>
            <person name="Ohm R."/>
            <person name="Pangilinan J."/>
            <person name="Park H.-J."/>
            <person name="Ramirez L."/>
            <person name="Alfaro M."/>
            <person name="Sun H."/>
            <person name="Tritt A."/>
            <person name="Yoshinaga Y."/>
            <person name="Zwiers L.-H."/>
            <person name="Turgeon B."/>
            <person name="Goodwin S."/>
            <person name="Spatafora J."/>
            <person name="Crous P."/>
            <person name="Grigoriev I."/>
        </authorList>
    </citation>
    <scope>NUCLEOTIDE SEQUENCE</scope>
    <source>
        <strain evidence="3">CBS 161.51</strain>
    </source>
</reference>
<dbReference type="Gene3D" id="3.40.630.30">
    <property type="match status" value="1"/>
</dbReference>
<feature type="chain" id="PRO_5025605189" description="N-acetyltransferase domain-containing protein" evidence="1">
    <location>
        <begin position="20"/>
        <end position="247"/>
    </location>
</feature>
<dbReference type="PROSITE" id="PS51186">
    <property type="entry name" value="GNAT"/>
    <property type="match status" value="1"/>
</dbReference>
<dbReference type="PANTHER" id="PTHR42791">
    <property type="entry name" value="GNAT FAMILY ACETYLTRANSFERASE"/>
    <property type="match status" value="1"/>
</dbReference>
<dbReference type="InterPro" id="IPR000182">
    <property type="entry name" value="GNAT_dom"/>
</dbReference>
<evidence type="ECO:0000313" key="4">
    <source>
        <dbReference type="Proteomes" id="UP000800038"/>
    </source>
</evidence>
<feature type="domain" description="N-acetyltransferase" evidence="2">
    <location>
        <begin position="105"/>
        <end position="245"/>
    </location>
</feature>
<dbReference type="OrthoDB" id="4738875at2759"/>
<evidence type="ECO:0000313" key="3">
    <source>
        <dbReference type="EMBL" id="KAF1935973.1"/>
    </source>
</evidence>
<dbReference type="InterPro" id="IPR052523">
    <property type="entry name" value="Trichothecene_AcTrans"/>
</dbReference>
<dbReference type="AlphaFoldDB" id="A0A6A5S7W2"/>
<dbReference type="PANTHER" id="PTHR42791:SF2">
    <property type="entry name" value="N-ACETYLTRANSFERASE DOMAIN-CONTAINING PROTEIN"/>
    <property type="match status" value="1"/>
</dbReference>
<keyword evidence="1" id="KW-0732">Signal</keyword>
<dbReference type="EMBL" id="ML976221">
    <property type="protein sequence ID" value="KAF1935973.1"/>
    <property type="molecule type" value="Genomic_DNA"/>
</dbReference>
<dbReference type="InterPro" id="IPR016181">
    <property type="entry name" value="Acyl_CoA_acyltransferase"/>
</dbReference>
<dbReference type="GO" id="GO:0016747">
    <property type="term" value="F:acyltransferase activity, transferring groups other than amino-acyl groups"/>
    <property type="evidence" value="ECO:0007669"/>
    <property type="project" value="InterPro"/>
</dbReference>
<sequence>MMKLTTISRLTLLFHLVTCDPQQHPLLPPLPTLRNATFSNASSIATVISAASSPLPNWKYLYQFREAYPEEHHACLQKSITQILSKNHSYIQVIEAPEESNLTVVAVAVWTPKWNSPSQSRSHTLLGLMAETCTHADLNITRALDWIPKAAALEHTYIDHAFGPKQLYLDTLCAHPSYQLRGAGTCLVNMGIEIGNSGGVNVTLLAAPTAEGFYLKRGFREARNVSIEALDGWRFGWNVMAYDFTGA</sequence>
<dbReference type="Proteomes" id="UP000800038">
    <property type="component" value="Unassembled WGS sequence"/>
</dbReference>
<feature type="signal peptide" evidence="1">
    <location>
        <begin position="1"/>
        <end position="19"/>
    </location>
</feature>